<proteinExistence type="predicted"/>
<dbReference type="EMBL" id="JAHRIQ010064235">
    <property type="protein sequence ID" value="MEQ2242316.1"/>
    <property type="molecule type" value="Genomic_DNA"/>
</dbReference>
<keyword evidence="2" id="KW-1185">Reference proteome</keyword>
<comment type="caution">
    <text evidence="1">The sequence shown here is derived from an EMBL/GenBank/DDBJ whole genome shotgun (WGS) entry which is preliminary data.</text>
</comment>
<accession>A0ABV0UDJ1</accession>
<evidence type="ECO:0000313" key="1">
    <source>
        <dbReference type="EMBL" id="MEQ2242316.1"/>
    </source>
</evidence>
<evidence type="ECO:0000313" key="2">
    <source>
        <dbReference type="Proteomes" id="UP001482620"/>
    </source>
</evidence>
<name>A0ABV0UDJ1_9TELE</name>
<protein>
    <submittedName>
        <fullName evidence="1">Uncharacterized protein</fullName>
    </submittedName>
</protein>
<dbReference type="Proteomes" id="UP001482620">
    <property type="component" value="Unassembled WGS sequence"/>
</dbReference>
<organism evidence="1 2">
    <name type="scientific">Ilyodon furcidens</name>
    <name type="common">goldbreast splitfin</name>
    <dbReference type="NCBI Taxonomy" id="33524"/>
    <lineage>
        <taxon>Eukaryota</taxon>
        <taxon>Metazoa</taxon>
        <taxon>Chordata</taxon>
        <taxon>Craniata</taxon>
        <taxon>Vertebrata</taxon>
        <taxon>Euteleostomi</taxon>
        <taxon>Actinopterygii</taxon>
        <taxon>Neopterygii</taxon>
        <taxon>Teleostei</taxon>
        <taxon>Neoteleostei</taxon>
        <taxon>Acanthomorphata</taxon>
        <taxon>Ovalentaria</taxon>
        <taxon>Atherinomorphae</taxon>
        <taxon>Cyprinodontiformes</taxon>
        <taxon>Goodeidae</taxon>
        <taxon>Ilyodon</taxon>
    </lineage>
</organism>
<sequence>MQLGSAGGFFLLKGSFPLYCRYLHAQFEGLLQSPSQQLSTISTCLSRRSECCKSLTRCNLLGFLRQKNLLTNLNNKLNLTALFDRINCIN</sequence>
<reference evidence="1 2" key="1">
    <citation type="submission" date="2021-06" db="EMBL/GenBank/DDBJ databases">
        <authorList>
            <person name="Palmer J.M."/>
        </authorList>
    </citation>
    <scope>NUCLEOTIDE SEQUENCE [LARGE SCALE GENOMIC DNA]</scope>
    <source>
        <strain evidence="2">if_2019</strain>
        <tissue evidence="1">Muscle</tissue>
    </source>
</reference>
<gene>
    <name evidence="1" type="ORF">ILYODFUR_034648</name>
</gene>